<reference evidence="1 2" key="1">
    <citation type="submission" date="2020-08" db="EMBL/GenBank/DDBJ databases">
        <title>Genomic Encyclopedia of Type Strains, Phase IV (KMG-IV): sequencing the most valuable type-strain genomes for metagenomic binning, comparative biology and taxonomic classification.</title>
        <authorList>
            <person name="Goeker M."/>
        </authorList>
    </citation>
    <scope>NUCLEOTIDE SEQUENCE [LARGE SCALE GENOMIC DNA]</scope>
    <source>
        <strain evidence="1 2">DSM 102189</strain>
    </source>
</reference>
<name>A0A841L0I8_9SPHN</name>
<evidence type="ECO:0000313" key="2">
    <source>
        <dbReference type="Proteomes" id="UP000538147"/>
    </source>
</evidence>
<evidence type="ECO:0000313" key="1">
    <source>
        <dbReference type="EMBL" id="MBB6226187.1"/>
    </source>
</evidence>
<protein>
    <recommendedName>
        <fullName evidence="3">DUF2849 domain-containing protein</fullName>
    </recommendedName>
</protein>
<evidence type="ECO:0008006" key="3">
    <source>
        <dbReference type="Google" id="ProtNLM"/>
    </source>
</evidence>
<keyword evidence="2" id="KW-1185">Reference proteome</keyword>
<organism evidence="1 2">
    <name type="scientific">Polymorphobacter multimanifer</name>
    <dbReference type="NCBI Taxonomy" id="1070431"/>
    <lineage>
        <taxon>Bacteria</taxon>
        <taxon>Pseudomonadati</taxon>
        <taxon>Pseudomonadota</taxon>
        <taxon>Alphaproteobacteria</taxon>
        <taxon>Sphingomonadales</taxon>
        <taxon>Sphingosinicellaceae</taxon>
        <taxon>Polymorphobacter</taxon>
    </lineage>
</organism>
<dbReference type="AlphaFoldDB" id="A0A841L0I8"/>
<dbReference type="Proteomes" id="UP000538147">
    <property type="component" value="Unassembled WGS sequence"/>
</dbReference>
<proteinExistence type="predicted"/>
<dbReference type="RefSeq" id="WP_184194410.1">
    <property type="nucleotide sequence ID" value="NZ_BMOX01000010.1"/>
</dbReference>
<comment type="caution">
    <text evidence="1">The sequence shown here is derived from an EMBL/GenBank/DDBJ whole genome shotgun (WGS) entry which is preliminary data.</text>
</comment>
<dbReference type="InterPro" id="IPR021270">
    <property type="entry name" value="DUF2849"/>
</dbReference>
<sequence>MPHILTGNRLETGDVLWWDGSDWTLHIREAALIEPAAIEALIAEMKPAERINDLAAVEVTVEGGSYRPTTTRERVRAIGPSVRPDFALPSLPVDTI</sequence>
<gene>
    <name evidence="1" type="ORF">FHS79_000340</name>
</gene>
<accession>A0A841L0I8</accession>
<dbReference type="Pfam" id="PF11011">
    <property type="entry name" value="DUF2849"/>
    <property type="match status" value="1"/>
</dbReference>
<dbReference type="EMBL" id="JACIIV010000002">
    <property type="protein sequence ID" value="MBB6226187.1"/>
    <property type="molecule type" value="Genomic_DNA"/>
</dbReference>